<proteinExistence type="predicted"/>
<reference evidence="2" key="1">
    <citation type="submission" date="2013-05" db="EMBL/GenBank/DDBJ databases">
        <title>Genome assembly of Cystobacter fuscus DSM 2262.</title>
        <authorList>
            <person name="Sharma G."/>
            <person name="Khatri I."/>
            <person name="Kaur C."/>
            <person name="Mayilraj S."/>
            <person name="Subramanian S."/>
        </authorList>
    </citation>
    <scope>NUCLEOTIDE SEQUENCE [LARGE SCALE GENOMIC DNA]</scope>
    <source>
        <strain evidence="2">DSM 2262</strain>
    </source>
</reference>
<keyword evidence="3" id="KW-1185">Reference proteome</keyword>
<evidence type="ECO:0000256" key="1">
    <source>
        <dbReference type="SAM" id="MobiDB-lite"/>
    </source>
</evidence>
<name>S9R1S1_CYSF2</name>
<dbReference type="Proteomes" id="UP000011682">
    <property type="component" value="Unassembled WGS sequence"/>
</dbReference>
<dbReference type="AlphaFoldDB" id="S9R1S1"/>
<dbReference type="EMBL" id="ANAH02000006">
    <property type="protein sequence ID" value="EPX62848.1"/>
    <property type="molecule type" value="Genomic_DNA"/>
</dbReference>
<evidence type="ECO:0000313" key="3">
    <source>
        <dbReference type="Proteomes" id="UP000011682"/>
    </source>
</evidence>
<organism evidence="2 3">
    <name type="scientific">Cystobacter fuscus (strain ATCC 25194 / DSM 2262 / NBRC 100088 / M29)</name>
    <dbReference type="NCBI Taxonomy" id="1242864"/>
    <lineage>
        <taxon>Bacteria</taxon>
        <taxon>Pseudomonadati</taxon>
        <taxon>Myxococcota</taxon>
        <taxon>Myxococcia</taxon>
        <taxon>Myxococcales</taxon>
        <taxon>Cystobacterineae</taxon>
        <taxon>Archangiaceae</taxon>
        <taxon>Cystobacter</taxon>
    </lineage>
</organism>
<feature type="region of interest" description="Disordered" evidence="1">
    <location>
        <begin position="1"/>
        <end position="54"/>
    </location>
</feature>
<gene>
    <name evidence="2" type="ORF">D187_006258</name>
</gene>
<accession>S9R1S1</accession>
<sequence length="54" mass="6093">MHAGPHVAEAPTRWVPANHTARPLFPRGSRRERMPENQRGGTSGGLTWTCRRLM</sequence>
<protein>
    <submittedName>
        <fullName evidence="2">Uncharacterized protein</fullName>
    </submittedName>
</protein>
<comment type="caution">
    <text evidence="2">The sequence shown here is derived from an EMBL/GenBank/DDBJ whole genome shotgun (WGS) entry which is preliminary data.</text>
</comment>
<evidence type="ECO:0000313" key="2">
    <source>
        <dbReference type="EMBL" id="EPX62848.1"/>
    </source>
</evidence>